<evidence type="ECO:0000313" key="3">
    <source>
        <dbReference type="EMBL" id="AKQ65802.1"/>
    </source>
</evidence>
<dbReference type="InterPro" id="IPR012223">
    <property type="entry name" value="TEII"/>
</dbReference>
<dbReference type="Gene3D" id="3.40.50.1820">
    <property type="entry name" value="alpha/beta hydrolase"/>
    <property type="match status" value="1"/>
</dbReference>
<dbReference type="SUPFAM" id="SSF53474">
    <property type="entry name" value="alpha/beta-Hydrolases"/>
    <property type="match status" value="1"/>
</dbReference>
<dbReference type="AlphaFoldDB" id="A0A0H4XCT2"/>
<feature type="domain" description="Thioesterase" evidence="2">
    <location>
        <begin position="2"/>
        <end position="190"/>
    </location>
</feature>
<dbReference type="Proteomes" id="UP000009026">
    <property type="component" value="Chromosome"/>
</dbReference>
<dbReference type="GO" id="GO:0008610">
    <property type="term" value="P:lipid biosynthetic process"/>
    <property type="evidence" value="ECO:0007669"/>
    <property type="project" value="TreeGrafter"/>
</dbReference>
<evidence type="ECO:0000259" key="2">
    <source>
        <dbReference type="Pfam" id="PF00975"/>
    </source>
</evidence>
<dbReference type="InterPro" id="IPR001031">
    <property type="entry name" value="Thioesterase"/>
</dbReference>
<dbReference type="PANTHER" id="PTHR11487">
    <property type="entry name" value="THIOESTERASE"/>
    <property type="match status" value="1"/>
</dbReference>
<dbReference type="InterPro" id="IPR029058">
    <property type="entry name" value="AB_hydrolase_fold"/>
</dbReference>
<gene>
    <name evidence="3" type="ORF">A176_002714</name>
</gene>
<reference evidence="3 4" key="1">
    <citation type="journal article" date="2016" name="PLoS ONE">
        <title>Complete Genome Sequence and Comparative Genomics of a Novel Myxobacterium Myxococcus hansupus.</title>
        <authorList>
            <person name="Sharma G."/>
            <person name="Narwani T."/>
            <person name="Subramanian S."/>
        </authorList>
    </citation>
    <scope>NUCLEOTIDE SEQUENCE [LARGE SCALE GENOMIC DNA]</scope>
    <source>
        <strain evidence="4">mixupus</strain>
    </source>
</reference>
<proteinExistence type="inferred from homology"/>
<evidence type="ECO:0000313" key="4">
    <source>
        <dbReference type="Proteomes" id="UP000009026"/>
    </source>
</evidence>
<sequence>MELPGRRARLRETPIRQAEALVQATAGALSALQDLPFAFFGHSMGALLAFELALHLRRAGQPGPRALFLSAAAAPQLPRRHRPMWNLPDAEFLKELRHYGGTPEEVFADPAMVSLFLPALRADFELFDTYAYGGATLEDVPLYVYGGRDDVRVTPGSLRAWGEVAPGLQAVELFPGGHFYLHEQRAALIAGLRRELQAHVPGHLEVAG</sequence>
<dbReference type="KEGG" id="mym:A176_002714"/>
<accession>A0A0H4XCT2</accession>
<dbReference type="PANTHER" id="PTHR11487:SF0">
    <property type="entry name" value="S-ACYL FATTY ACID SYNTHASE THIOESTERASE, MEDIUM CHAIN"/>
    <property type="match status" value="1"/>
</dbReference>
<organism evidence="3 4">
    <name type="scientific">Pseudomyxococcus hansupus</name>
    <dbReference type="NCBI Taxonomy" id="1297742"/>
    <lineage>
        <taxon>Bacteria</taxon>
        <taxon>Pseudomonadati</taxon>
        <taxon>Myxococcota</taxon>
        <taxon>Myxococcia</taxon>
        <taxon>Myxococcales</taxon>
        <taxon>Cystobacterineae</taxon>
        <taxon>Myxococcaceae</taxon>
        <taxon>Pseudomyxococcus</taxon>
    </lineage>
</organism>
<protein>
    <submittedName>
        <fullName evidence="3">Thioesterase</fullName>
    </submittedName>
</protein>
<dbReference type="Pfam" id="PF00975">
    <property type="entry name" value="Thioesterase"/>
    <property type="match status" value="1"/>
</dbReference>
<comment type="similarity">
    <text evidence="1">Belongs to the thioesterase family.</text>
</comment>
<dbReference type="eggNOG" id="COG3208">
    <property type="taxonomic scope" value="Bacteria"/>
</dbReference>
<dbReference type="STRING" id="1297742.A176_002714"/>
<dbReference type="PATRIC" id="fig|1297742.4.peg.2740"/>
<dbReference type="EMBL" id="CP012109">
    <property type="protein sequence ID" value="AKQ65802.1"/>
    <property type="molecule type" value="Genomic_DNA"/>
</dbReference>
<evidence type="ECO:0000256" key="1">
    <source>
        <dbReference type="ARBA" id="ARBA00007169"/>
    </source>
</evidence>
<name>A0A0H4XCT2_9BACT</name>
<keyword evidence="4" id="KW-1185">Reference proteome</keyword>